<organism evidence="1 2">
    <name type="scientific">Achromobacter marplatensis</name>
    <dbReference type="NCBI Taxonomy" id="470868"/>
    <lineage>
        <taxon>Bacteria</taxon>
        <taxon>Pseudomonadati</taxon>
        <taxon>Pseudomonadota</taxon>
        <taxon>Betaproteobacteria</taxon>
        <taxon>Burkholderiales</taxon>
        <taxon>Alcaligenaceae</taxon>
        <taxon>Achromobacter</taxon>
    </lineage>
</organism>
<comment type="caution">
    <text evidence="1">The sequence shown here is derived from an EMBL/GenBank/DDBJ whole genome shotgun (WGS) entry which is preliminary data.</text>
</comment>
<reference evidence="1" key="1">
    <citation type="submission" date="2022-09" db="EMBL/GenBank/DDBJ databases">
        <title>Intensive care unit water sources are persistently colonized with multi-drug resistant bacteria and are the site of extensive horizontal gene transfer of antibiotic resistance genes.</title>
        <authorList>
            <person name="Diorio-Toth L."/>
        </authorList>
    </citation>
    <scope>NUCLEOTIDE SEQUENCE</scope>
    <source>
        <strain evidence="1">GD03676</strain>
    </source>
</reference>
<dbReference type="Proteomes" id="UP001161276">
    <property type="component" value="Unassembled WGS sequence"/>
</dbReference>
<dbReference type="RefSeq" id="WP_280026688.1">
    <property type="nucleotide sequence ID" value="NZ_JAOCKG010000003.1"/>
</dbReference>
<evidence type="ECO:0000313" key="2">
    <source>
        <dbReference type="Proteomes" id="UP001161276"/>
    </source>
</evidence>
<sequence>MSAGVNVGTKNAVAGSKAVVTLDGWGLSRGELSGLLECMAAKLPLIEWRLDEGDPCRTGLRILLVDVESLVGGAAGAVWNLYGPIQSMRDARDRAEQAIVLYRGRASRLPVTRQGCWVSAGTNAWESALQILIRALAGAQWSASDGYSALSDWRVVSNLTHSNSLAVLGHGRGSDSCTDFQVLLRNALGASLMAPTHVFVAGVLAGVVKRTLIQAGLHEVEGLHCAPMTLDSTLRSDMLLCFEWPIND</sequence>
<gene>
    <name evidence="1" type="ORF">N5K24_10370</name>
</gene>
<protein>
    <submittedName>
        <fullName evidence="1">Uncharacterized protein</fullName>
    </submittedName>
</protein>
<evidence type="ECO:0000313" key="1">
    <source>
        <dbReference type="EMBL" id="MDH2050805.1"/>
    </source>
</evidence>
<dbReference type="AlphaFoldDB" id="A0AA42W911"/>
<proteinExistence type="predicted"/>
<name>A0AA42W911_9BURK</name>
<accession>A0AA42W911</accession>
<dbReference type="EMBL" id="JAOCKG010000003">
    <property type="protein sequence ID" value="MDH2050805.1"/>
    <property type="molecule type" value="Genomic_DNA"/>
</dbReference>